<dbReference type="EMBL" id="MBEE01000285">
    <property type="protein sequence ID" value="OCB41887.1"/>
    <property type="molecule type" value="Genomic_DNA"/>
</dbReference>
<dbReference type="GO" id="GO:0009253">
    <property type="term" value="P:peptidoglycan catabolic process"/>
    <property type="evidence" value="ECO:0007669"/>
    <property type="project" value="InterPro"/>
</dbReference>
<evidence type="ECO:0000259" key="2">
    <source>
        <dbReference type="SMART" id="SM00644"/>
    </source>
</evidence>
<reference evidence="3 4" key="1">
    <citation type="submission" date="2016-06" db="EMBL/GenBank/DDBJ databases">
        <authorList>
            <person name="Kjaerup R.B."/>
            <person name="Dalgaard T.S."/>
            <person name="Juul-Madsen H.R."/>
        </authorList>
    </citation>
    <scope>NUCLEOTIDE SEQUENCE [LARGE SCALE GENOMIC DNA]</scope>
    <source>
        <strain evidence="3 4">E3012</strain>
    </source>
</reference>
<dbReference type="OrthoDB" id="5496837at2"/>
<dbReference type="Gene3D" id="3.40.80.10">
    <property type="entry name" value="Peptidoglycan recognition protein-like"/>
    <property type="match status" value="1"/>
</dbReference>
<evidence type="ECO:0000313" key="3">
    <source>
        <dbReference type="EMBL" id="OCB41887.1"/>
    </source>
</evidence>
<proteinExistence type="predicted"/>
<evidence type="ECO:0000313" key="4">
    <source>
        <dbReference type="Proteomes" id="UP000092683"/>
    </source>
</evidence>
<dbReference type="SMART" id="SM00644">
    <property type="entry name" value="Ami_2"/>
    <property type="match status" value="1"/>
</dbReference>
<sequence>MTTKDQVAQIIVNEARTRGHSRDECLAEMSALYQESGWDETIWDPTHTTYGVAQQDGSYPHRFDGAAAQVKAFFDKLDVKRNSPGHGDIWLNICWLQQAPNWPSAQYWYDHGRRAYLDEIKSRIDTVTPYLNKYWPAAGGSPVTTPTDPNRPDYNEYGVYGDNFQDRGGTKIDLWLIHTEEGDMNADALAHWMNTTSGESAVSYHYTGSEDPNDHGVTICDVVDTDYASWSVLDANDRAINFCFAGSYASWTRDEWMQQSKCITAAAYLCVQDCIKYSITPNVIAPPYAADPPGISDHRYVTKHLGVGTHVDVGDGFPWDFFASEIAKFWALAHADGSSSQPPAGTPLSAIPSGDAATRLLLEQQLGPWDDTQGRFTGWPQLSGDPDALKVLQGKVDAGVPLSQVDALAALRFNITPSKTPKAVCAPAKKKPAKRTSRKAR</sequence>
<dbReference type="AlphaFoldDB" id="A0A1B9CI68"/>
<gene>
    <name evidence="3" type="ORF">A5677_00505</name>
</gene>
<comment type="caution">
    <text evidence="3">The sequence shown here is derived from an EMBL/GenBank/DDBJ whole genome shotgun (WGS) entry which is preliminary data.</text>
</comment>
<dbReference type="InterPro" id="IPR036505">
    <property type="entry name" value="Amidase/PGRP_sf"/>
</dbReference>
<dbReference type="RefSeq" id="WP_065484637.1">
    <property type="nucleotide sequence ID" value="NZ_MBEE01000285.1"/>
</dbReference>
<dbReference type="SUPFAM" id="SSF55846">
    <property type="entry name" value="N-acetylmuramoyl-L-alanine amidase-like"/>
    <property type="match status" value="1"/>
</dbReference>
<feature type="compositionally biased region" description="Basic residues" evidence="1">
    <location>
        <begin position="428"/>
        <end position="441"/>
    </location>
</feature>
<dbReference type="InterPro" id="IPR002502">
    <property type="entry name" value="Amidase_domain"/>
</dbReference>
<organism evidence="3 4">
    <name type="scientific">Mycobacterium malmoense</name>
    <dbReference type="NCBI Taxonomy" id="1780"/>
    <lineage>
        <taxon>Bacteria</taxon>
        <taxon>Bacillati</taxon>
        <taxon>Actinomycetota</taxon>
        <taxon>Actinomycetes</taxon>
        <taxon>Mycobacteriales</taxon>
        <taxon>Mycobacteriaceae</taxon>
        <taxon>Mycobacterium</taxon>
    </lineage>
</organism>
<dbReference type="Proteomes" id="UP000092683">
    <property type="component" value="Unassembled WGS sequence"/>
</dbReference>
<dbReference type="GO" id="GO:0008745">
    <property type="term" value="F:N-acetylmuramoyl-L-alanine amidase activity"/>
    <property type="evidence" value="ECO:0007669"/>
    <property type="project" value="InterPro"/>
</dbReference>
<name>A0A1B9CI68_MYCMA</name>
<feature type="domain" description="N-acetylmuramoyl-L-alanine amidase" evidence="2">
    <location>
        <begin position="162"/>
        <end position="314"/>
    </location>
</feature>
<evidence type="ECO:0000256" key="1">
    <source>
        <dbReference type="SAM" id="MobiDB-lite"/>
    </source>
</evidence>
<protein>
    <recommendedName>
        <fullName evidence="2">N-acetylmuramoyl-L-alanine amidase domain-containing protein</fullName>
    </recommendedName>
</protein>
<dbReference type="Pfam" id="PF01510">
    <property type="entry name" value="Amidase_2"/>
    <property type="match status" value="1"/>
</dbReference>
<feature type="region of interest" description="Disordered" evidence="1">
    <location>
        <begin position="421"/>
        <end position="441"/>
    </location>
</feature>
<accession>A0A1B9CI68</accession>